<dbReference type="PROSITE" id="PS50835">
    <property type="entry name" value="IG_LIKE"/>
    <property type="match status" value="3"/>
</dbReference>
<evidence type="ECO:0000256" key="6">
    <source>
        <dbReference type="ARBA" id="ARBA00023157"/>
    </source>
</evidence>
<keyword evidence="8" id="KW-0393">Immunoglobulin domain</keyword>
<sequence>MYKSKLVFYLLISASKLFAVYGQQNPTISYITKEQYANIGDSIDLVCSVHYATGYPVLWVKIDKNGQNSIISTGSTQLIPDQRYSIRHDDASNSYTLQITKLQKVDSGLYQCQVLIGPTSKLAEDAWLHVKIPPVILDNSTQSVQTTSGATVYLNCYARGSPEPEISWRRENNDILPTGGAVFRGNILAIHNISKRDRGTYYCIAENGVGKGARRHVGVEVEFAPIVTLPRTHYKQALNYDVDLYCQVEAYPEPSIIWLKDQHQIYDNQREYFITTFSSESGFVESKLRIAAVDEDSYGTYTCKAINKLGRDQKKITLEESYYIECP</sequence>
<dbReference type="Pfam" id="PF13927">
    <property type="entry name" value="Ig_3"/>
    <property type="match status" value="1"/>
</dbReference>
<dbReference type="AlphaFoldDB" id="A0A087U179"/>
<proteinExistence type="predicted"/>
<dbReference type="InterPro" id="IPR007110">
    <property type="entry name" value="Ig-like_dom"/>
</dbReference>
<keyword evidence="2" id="KW-1003">Cell membrane</keyword>
<dbReference type="OrthoDB" id="10010359at2759"/>
<dbReference type="PANTHER" id="PTHR12231:SF220">
    <property type="entry name" value="LACHESIN"/>
    <property type="match status" value="1"/>
</dbReference>
<comment type="subcellular location">
    <subcellularLocation>
        <location evidence="1">Cell membrane</location>
    </subcellularLocation>
</comment>
<feature type="domain" description="Ig-like" evidence="10">
    <location>
        <begin position="26"/>
        <end position="114"/>
    </location>
</feature>
<keyword evidence="7" id="KW-0325">Glycoprotein</keyword>
<keyword evidence="4" id="KW-0677">Repeat</keyword>
<dbReference type="GO" id="GO:0043005">
    <property type="term" value="C:neuron projection"/>
    <property type="evidence" value="ECO:0007669"/>
    <property type="project" value="TreeGrafter"/>
</dbReference>
<dbReference type="InterPro" id="IPR003598">
    <property type="entry name" value="Ig_sub2"/>
</dbReference>
<feature type="chain" id="PRO_5001830188" evidence="9">
    <location>
        <begin position="23"/>
        <end position="327"/>
    </location>
</feature>
<reference evidence="11 12" key="1">
    <citation type="submission" date="2013-11" db="EMBL/GenBank/DDBJ databases">
        <title>Genome sequencing of Stegodyphus mimosarum.</title>
        <authorList>
            <person name="Bechsgaard J."/>
        </authorList>
    </citation>
    <scope>NUCLEOTIDE SEQUENCE [LARGE SCALE GENOMIC DNA]</scope>
</reference>
<feature type="non-terminal residue" evidence="11">
    <location>
        <position position="327"/>
    </location>
</feature>
<evidence type="ECO:0000313" key="11">
    <source>
        <dbReference type="EMBL" id="KFM71118.1"/>
    </source>
</evidence>
<dbReference type="STRING" id="407821.A0A087U179"/>
<keyword evidence="12" id="KW-1185">Reference proteome</keyword>
<evidence type="ECO:0000313" key="12">
    <source>
        <dbReference type="Proteomes" id="UP000054359"/>
    </source>
</evidence>
<dbReference type="InterPro" id="IPR013098">
    <property type="entry name" value="Ig_I-set"/>
</dbReference>
<protein>
    <submittedName>
        <fullName evidence="11">Lachesin</fullName>
    </submittedName>
</protein>
<feature type="domain" description="Ig-like" evidence="10">
    <location>
        <begin position="133"/>
        <end position="220"/>
    </location>
</feature>
<dbReference type="PANTHER" id="PTHR12231">
    <property type="entry name" value="CTX-RELATED TYPE I TRANSMEMBRANE PROTEIN"/>
    <property type="match status" value="1"/>
</dbReference>
<keyword evidence="5" id="KW-0472">Membrane</keyword>
<evidence type="ECO:0000256" key="7">
    <source>
        <dbReference type="ARBA" id="ARBA00023180"/>
    </source>
</evidence>
<gene>
    <name evidence="11" type="ORF">X975_02393</name>
</gene>
<evidence type="ECO:0000259" key="10">
    <source>
        <dbReference type="PROSITE" id="PS50835"/>
    </source>
</evidence>
<dbReference type="CDD" id="cd00096">
    <property type="entry name" value="Ig"/>
    <property type="match status" value="1"/>
</dbReference>
<dbReference type="Pfam" id="PF07686">
    <property type="entry name" value="V-set"/>
    <property type="match status" value="1"/>
</dbReference>
<dbReference type="InterPro" id="IPR051170">
    <property type="entry name" value="Neural/epithelial_adhesion"/>
</dbReference>
<evidence type="ECO:0000256" key="3">
    <source>
        <dbReference type="ARBA" id="ARBA00022729"/>
    </source>
</evidence>
<dbReference type="InterPro" id="IPR013783">
    <property type="entry name" value="Ig-like_fold"/>
</dbReference>
<dbReference type="EMBL" id="KK117683">
    <property type="protein sequence ID" value="KFM71118.1"/>
    <property type="molecule type" value="Genomic_DNA"/>
</dbReference>
<dbReference type="SMART" id="SM00408">
    <property type="entry name" value="IGc2"/>
    <property type="match status" value="3"/>
</dbReference>
<dbReference type="InterPro" id="IPR036179">
    <property type="entry name" value="Ig-like_dom_sf"/>
</dbReference>
<evidence type="ECO:0000256" key="2">
    <source>
        <dbReference type="ARBA" id="ARBA00022475"/>
    </source>
</evidence>
<evidence type="ECO:0000256" key="4">
    <source>
        <dbReference type="ARBA" id="ARBA00022737"/>
    </source>
</evidence>
<dbReference type="Pfam" id="PF07679">
    <property type="entry name" value="I-set"/>
    <property type="match status" value="1"/>
</dbReference>
<name>A0A087U179_STEMI</name>
<dbReference type="Gene3D" id="2.60.40.10">
    <property type="entry name" value="Immunoglobulins"/>
    <property type="match status" value="3"/>
</dbReference>
<dbReference type="InterPro" id="IPR003599">
    <property type="entry name" value="Ig_sub"/>
</dbReference>
<accession>A0A087U179</accession>
<feature type="signal peptide" evidence="9">
    <location>
        <begin position="1"/>
        <end position="22"/>
    </location>
</feature>
<keyword evidence="3 9" id="KW-0732">Signal</keyword>
<dbReference type="GO" id="GO:0005886">
    <property type="term" value="C:plasma membrane"/>
    <property type="evidence" value="ECO:0007669"/>
    <property type="project" value="UniProtKB-SubCell"/>
</dbReference>
<organism evidence="11 12">
    <name type="scientific">Stegodyphus mimosarum</name>
    <name type="common">African social velvet spider</name>
    <dbReference type="NCBI Taxonomy" id="407821"/>
    <lineage>
        <taxon>Eukaryota</taxon>
        <taxon>Metazoa</taxon>
        <taxon>Ecdysozoa</taxon>
        <taxon>Arthropoda</taxon>
        <taxon>Chelicerata</taxon>
        <taxon>Arachnida</taxon>
        <taxon>Araneae</taxon>
        <taxon>Araneomorphae</taxon>
        <taxon>Entelegynae</taxon>
        <taxon>Eresoidea</taxon>
        <taxon>Eresidae</taxon>
        <taxon>Stegodyphus</taxon>
    </lineage>
</organism>
<feature type="domain" description="Ig-like" evidence="10">
    <location>
        <begin position="225"/>
        <end position="317"/>
    </location>
</feature>
<dbReference type="Proteomes" id="UP000054359">
    <property type="component" value="Unassembled WGS sequence"/>
</dbReference>
<evidence type="ECO:0000256" key="5">
    <source>
        <dbReference type="ARBA" id="ARBA00023136"/>
    </source>
</evidence>
<evidence type="ECO:0000256" key="9">
    <source>
        <dbReference type="SAM" id="SignalP"/>
    </source>
</evidence>
<dbReference type="OMA" id="ELICNIH"/>
<dbReference type="FunFam" id="2.60.40.10:FF:000328">
    <property type="entry name" value="CLUMA_CG000981, isoform A"/>
    <property type="match status" value="1"/>
</dbReference>
<evidence type="ECO:0000256" key="1">
    <source>
        <dbReference type="ARBA" id="ARBA00004236"/>
    </source>
</evidence>
<evidence type="ECO:0000256" key="8">
    <source>
        <dbReference type="ARBA" id="ARBA00023319"/>
    </source>
</evidence>
<dbReference type="InterPro" id="IPR013106">
    <property type="entry name" value="Ig_V-set"/>
</dbReference>
<dbReference type="SMART" id="SM00406">
    <property type="entry name" value="IGv"/>
    <property type="match status" value="1"/>
</dbReference>
<dbReference type="SMART" id="SM00409">
    <property type="entry name" value="IG"/>
    <property type="match status" value="3"/>
</dbReference>
<keyword evidence="6" id="KW-1015">Disulfide bond</keyword>
<dbReference type="SUPFAM" id="SSF48726">
    <property type="entry name" value="Immunoglobulin"/>
    <property type="match status" value="3"/>
</dbReference>